<dbReference type="RefSeq" id="WP_081576746.1">
    <property type="nucleotide sequence ID" value="NZ_CP045571.1"/>
</dbReference>
<feature type="region of interest" description="Disordered" evidence="1">
    <location>
        <begin position="106"/>
        <end position="132"/>
    </location>
</feature>
<name>A0A5P9XQ48_ACITH</name>
<dbReference type="InterPro" id="IPR025938">
    <property type="entry name" value="RRXRR_dom"/>
</dbReference>
<feature type="domain" description="RRXRR" evidence="2">
    <location>
        <begin position="14"/>
        <end position="175"/>
    </location>
</feature>
<reference evidence="3 4" key="1">
    <citation type="submission" date="2019-10" db="EMBL/GenBank/DDBJ databases">
        <authorList>
            <person name="Wang R."/>
        </authorList>
    </citation>
    <scope>NUCLEOTIDE SEQUENCE [LARGE SCALE GENOMIC DNA]</scope>
    <source>
        <strain evidence="3 4">ATCC 19377</strain>
    </source>
</reference>
<dbReference type="EMBL" id="CP045571">
    <property type="protein sequence ID" value="QFX96187.1"/>
    <property type="molecule type" value="Genomic_DNA"/>
</dbReference>
<gene>
    <name evidence="3" type="ORF">GCD22_01915</name>
</gene>
<feature type="compositionally biased region" description="Basic residues" evidence="1">
    <location>
        <begin position="112"/>
        <end position="121"/>
    </location>
</feature>
<evidence type="ECO:0000259" key="2">
    <source>
        <dbReference type="Pfam" id="PF14239"/>
    </source>
</evidence>
<dbReference type="AlphaFoldDB" id="A0A5P9XQ48"/>
<evidence type="ECO:0000313" key="4">
    <source>
        <dbReference type="Proteomes" id="UP000363590"/>
    </source>
</evidence>
<sequence length="354" mass="40437">MNQQSQKTGKTVFVPVMDRDGKTPLMPTTPSRARRWIQRGEATPFFKKGVFCIRLNRAPSGQKTQSVVAAVDPGSKREGFTVKSRAHTYLNIQTEAVTQVKDAVKTRSEMRRGRRFRKTPCRKPGPANAMMRKENRIPPSTKARWGWKLRVLHWLCALFPVTDIGVEDVQAATRKGKRKWNVSFSPLQVGKDWFYEEIRHMGVTLHLRAGFETKTLRDRLGLKKTSNKLAETFAAHCVDSWVIAWDIVGGVESPDNRDLLCIQPIRLHRRQLHRLQPQKGGERLPYGGTRSHGFKRGSLVRHAKWGLAYVGGILKDRISLHCIENGKRLTQKAKPAECRFLTFNAWKFHCVAHT</sequence>
<accession>A0A5P9XQ48</accession>
<evidence type="ECO:0000256" key="1">
    <source>
        <dbReference type="SAM" id="MobiDB-lite"/>
    </source>
</evidence>
<organism evidence="3 4">
    <name type="scientific">Acidithiobacillus thiooxidans ATCC 19377</name>
    <dbReference type="NCBI Taxonomy" id="637390"/>
    <lineage>
        <taxon>Bacteria</taxon>
        <taxon>Pseudomonadati</taxon>
        <taxon>Pseudomonadota</taxon>
        <taxon>Acidithiobacillia</taxon>
        <taxon>Acidithiobacillales</taxon>
        <taxon>Acidithiobacillaceae</taxon>
        <taxon>Acidithiobacillus</taxon>
    </lineage>
</organism>
<dbReference type="Proteomes" id="UP000363590">
    <property type="component" value="Chromosome"/>
</dbReference>
<evidence type="ECO:0000313" key="3">
    <source>
        <dbReference type="EMBL" id="QFX96187.1"/>
    </source>
</evidence>
<proteinExistence type="predicted"/>
<dbReference type="KEGG" id="atx:GCD22_01915"/>
<dbReference type="Pfam" id="PF14239">
    <property type="entry name" value="RRXRR"/>
    <property type="match status" value="1"/>
</dbReference>
<protein>
    <recommendedName>
        <fullName evidence="2">RRXRR domain-containing protein</fullName>
    </recommendedName>
</protein>
<dbReference type="GeneID" id="60696231"/>